<sequence>MMQTGDAEMERRWSNLAGVAKHVSGAGFGVNHLGECLEKNSMSRQREPTNSTGGAGGFSEKGKHVEDKTDHPTRNSEAVLNQVKTLPVPLELPRIGSPFRKRKRDWELLSLPEQIAQWSDKVRSNLEEFGCSTRRREATDENKTEGILFVNAFFNVTCWSYCDGLTLMDFYDLIDDVDNSFCCFTRPRDRMEMRNYLHTVLLCALRMPKNEVPFESDKVNKIIADEKLEDGIAPESRGKVEEYLKALKMLSPDSETCDKRGRLLDAWPEGKSVRWKNPLFDHKDGTERFGIRIYYQAIDDFLDGYYWTGITRLFPELAQ</sequence>
<gene>
    <name evidence="2" type="ORF">BJ508DRAFT_308886</name>
</gene>
<evidence type="ECO:0000313" key="3">
    <source>
        <dbReference type="Proteomes" id="UP000275078"/>
    </source>
</evidence>
<organism evidence="2 3">
    <name type="scientific">Ascobolus immersus RN42</name>
    <dbReference type="NCBI Taxonomy" id="1160509"/>
    <lineage>
        <taxon>Eukaryota</taxon>
        <taxon>Fungi</taxon>
        <taxon>Dikarya</taxon>
        <taxon>Ascomycota</taxon>
        <taxon>Pezizomycotina</taxon>
        <taxon>Pezizomycetes</taxon>
        <taxon>Pezizales</taxon>
        <taxon>Ascobolaceae</taxon>
        <taxon>Ascobolus</taxon>
    </lineage>
</organism>
<accession>A0A3N4HY99</accession>
<name>A0A3N4HY99_ASCIM</name>
<dbReference type="Proteomes" id="UP000275078">
    <property type="component" value="Unassembled WGS sequence"/>
</dbReference>
<feature type="compositionally biased region" description="Basic and acidic residues" evidence="1">
    <location>
        <begin position="60"/>
        <end position="74"/>
    </location>
</feature>
<feature type="compositionally biased region" description="Polar residues" evidence="1">
    <location>
        <begin position="40"/>
        <end position="52"/>
    </location>
</feature>
<feature type="region of interest" description="Disordered" evidence="1">
    <location>
        <begin position="39"/>
        <end position="74"/>
    </location>
</feature>
<keyword evidence="3" id="KW-1185">Reference proteome</keyword>
<protein>
    <submittedName>
        <fullName evidence="2">Uncharacterized protein</fullName>
    </submittedName>
</protein>
<proteinExistence type="predicted"/>
<dbReference type="EMBL" id="ML119706">
    <property type="protein sequence ID" value="RPA78835.1"/>
    <property type="molecule type" value="Genomic_DNA"/>
</dbReference>
<reference evidence="2 3" key="1">
    <citation type="journal article" date="2018" name="Nat. Ecol. Evol.">
        <title>Pezizomycetes genomes reveal the molecular basis of ectomycorrhizal truffle lifestyle.</title>
        <authorList>
            <person name="Murat C."/>
            <person name="Payen T."/>
            <person name="Noel B."/>
            <person name="Kuo A."/>
            <person name="Morin E."/>
            <person name="Chen J."/>
            <person name="Kohler A."/>
            <person name="Krizsan K."/>
            <person name="Balestrini R."/>
            <person name="Da Silva C."/>
            <person name="Montanini B."/>
            <person name="Hainaut M."/>
            <person name="Levati E."/>
            <person name="Barry K.W."/>
            <person name="Belfiori B."/>
            <person name="Cichocki N."/>
            <person name="Clum A."/>
            <person name="Dockter R.B."/>
            <person name="Fauchery L."/>
            <person name="Guy J."/>
            <person name="Iotti M."/>
            <person name="Le Tacon F."/>
            <person name="Lindquist E.A."/>
            <person name="Lipzen A."/>
            <person name="Malagnac F."/>
            <person name="Mello A."/>
            <person name="Molinier V."/>
            <person name="Miyauchi S."/>
            <person name="Poulain J."/>
            <person name="Riccioni C."/>
            <person name="Rubini A."/>
            <person name="Sitrit Y."/>
            <person name="Splivallo R."/>
            <person name="Traeger S."/>
            <person name="Wang M."/>
            <person name="Zifcakova L."/>
            <person name="Wipf D."/>
            <person name="Zambonelli A."/>
            <person name="Paolocci F."/>
            <person name="Nowrousian M."/>
            <person name="Ottonello S."/>
            <person name="Baldrian P."/>
            <person name="Spatafora J.W."/>
            <person name="Henrissat B."/>
            <person name="Nagy L.G."/>
            <person name="Aury J.M."/>
            <person name="Wincker P."/>
            <person name="Grigoriev I.V."/>
            <person name="Bonfante P."/>
            <person name="Martin F.M."/>
        </authorList>
    </citation>
    <scope>NUCLEOTIDE SEQUENCE [LARGE SCALE GENOMIC DNA]</scope>
    <source>
        <strain evidence="2 3">RN42</strain>
    </source>
</reference>
<dbReference type="AlphaFoldDB" id="A0A3N4HY99"/>
<evidence type="ECO:0000256" key="1">
    <source>
        <dbReference type="SAM" id="MobiDB-lite"/>
    </source>
</evidence>
<evidence type="ECO:0000313" key="2">
    <source>
        <dbReference type="EMBL" id="RPA78835.1"/>
    </source>
</evidence>